<name>A0A1X7UL54_AMPQE</name>
<reference evidence="1" key="1">
    <citation type="submission" date="2017-05" db="UniProtKB">
        <authorList>
            <consortium name="EnsemblMetazoa"/>
        </authorList>
    </citation>
    <scope>IDENTIFICATION</scope>
</reference>
<accession>A0A1X7UL54</accession>
<dbReference type="InParanoid" id="A0A1X7UL54"/>
<proteinExistence type="predicted"/>
<dbReference type="EnsemblMetazoa" id="Aqu2.1.28234_001">
    <property type="protein sequence ID" value="Aqu2.1.28234_001"/>
    <property type="gene ID" value="Aqu2.1.28234"/>
</dbReference>
<sequence length="33" mass="3525">GPSLLVTSCSSLLLIINLNTLIKHECTCISPIK</sequence>
<evidence type="ECO:0000313" key="1">
    <source>
        <dbReference type="EnsemblMetazoa" id="Aqu2.1.28234_001"/>
    </source>
</evidence>
<dbReference type="AlphaFoldDB" id="A0A1X7UL54"/>
<organism evidence="1">
    <name type="scientific">Amphimedon queenslandica</name>
    <name type="common">Sponge</name>
    <dbReference type="NCBI Taxonomy" id="400682"/>
    <lineage>
        <taxon>Eukaryota</taxon>
        <taxon>Metazoa</taxon>
        <taxon>Porifera</taxon>
        <taxon>Demospongiae</taxon>
        <taxon>Heteroscleromorpha</taxon>
        <taxon>Haplosclerida</taxon>
        <taxon>Niphatidae</taxon>
        <taxon>Amphimedon</taxon>
    </lineage>
</organism>
<protein>
    <submittedName>
        <fullName evidence="1">Uncharacterized protein</fullName>
    </submittedName>
</protein>